<proteinExistence type="predicted"/>
<feature type="transmembrane region" description="Helical" evidence="1">
    <location>
        <begin position="199"/>
        <end position="221"/>
    </location>
</feature>
<gene>
    <name evidence="2" type="ORF">NUZ5A_50982</name>
</gene>
<organism evidence="2 3">
    <name type="scientific">Candidatus Nitrosotenuis uzonensis</name>
    <dbReference type="NCBI Taxonomy" id="1407055"/>
    <lineage>
        <taxon>Archaea</taxon>
        <taxon>Nitrososphaerota</taxon>
        <taxon>Candidatus Nitrosotenuis</taxon>
    </lineage>
</organism>
<dbReference type="Proteomes" id="UP000655759">
    <property type="component" value="Unassembled WGS sequence"/>
</dbReference>
<feature type="transmembrane region" description="Helical" evidence="1">
    <location>
        <begin position="227"/>
        <end position="249"/>
    </location>
</feature>
<keyword evidence="1" id="KW-1133">Transmembrane helix</keyword>
<evidence type="ECO:0000313" key="2">
    <source>
        <dbReference type="EMBL" id="CAE6500127.1"/>
    </source>
</evidence>
<reference evidence="2" key="1">
    <citation type="submission" date="2021-02" db="EMBL/GenBank/DDBJ databases">
        <authorList>
            <person name="Han P."/>
        </authorList>
    </citation>
    <scope>NUCLEOTIDE SEQUENCE</scope>
    <source>
        <strain evidence="2">Candidatus Nitrosotenuis uzonensis 5A</strain>
    </source>
</reference>
<comment type="caution">
    <text evidence="2">The sequence shown here is derived from an EMBL/GenBank/DDBJ whole genome shotgun (WGS) entry which is preliminary data.</text>
</comment>
<keyword evidence="1" id="KW-0812">Transmembrane</keyword>
<dbReference type="AlphaFoldDB" id="A0A812F3E4"/>
<evidence type="ECO:0000256" key="1">
    <source>
        <dbReference type="SAM" id="Phobius"/>
    </source>
</evidence>
<accession>A0A812F3E4</accession>
<feature type="transmembrane region" description="Helical" evidence="1">
    <location>
        <begin position="12"/>
        <end position="28"/>
    </location>
</feature>
<sequence length="270" mass="29096">MADGQTRDGRLLIALGFASIAILFLIYARLGNSEITPDALTSVERLGVMFYVLLIVALGAISYGMYQYHRQKIGTEKDDPFSIIANITWNKKSRRIFTITAIAYGLFFSLTSGILVYQPDVIFSKHYGVQVPSAFIAPCCGDIGYVPKFIFYITEHLGMQIIPLNLILQIAVSYLVGLNMAIAANAFSILRKGAGAGSVAAVTGLFIACPTCAGTFVSLFLSSSGAVAFTLAITQLQTLFIAISIPLLVTTPIIMAKKIKSSGWSCKVQP</sequence>
<feature type="transmembrane region" description="Helical" evidence="1">
    <location>
        <begin position="96"/>
        <end position="117"/>
    </location>
</feature>
<keyword evidence="1" id="KW-0472">Membrane</keyword>
<name>A0A812F3E4_9ARCH</name>
<dbReference type="EMBL" id="CAJNAQ010000005">
    <property type="protein sequence ID" value="CAE6500127.1"/>
    <property type="molecule type" value="Genomic_DNA"/>
</dbReference>
<feature type="transmembrane region" description="Helical" evidence="1">
    <location>
        <begin position="166"/>
        <end position="187"/>
    </location>
</feature>
<protein>
    <submittedName>
        <fullName evidence="2">Uncharacterized protein</fullName>
    </submittedName>
</protein>
<evidence type="ECO:0000313" key="3">
    <source>
        <dbReference type="Proteomes" id="UP000655759"/>
    </source>
</evidence>
<feature type="transmembrane region" description="Helical" evidence="1">
    <location>
        <begin position="48"/>
        <end position="66"/>
    </location>
</feature>
<dbReference type="RefSeq" id="WP_205100235.1">
    <property type="nucleotide sequence ID" value="NZ_CAJNAQ010000005.1"/>
</dbReference>